<proteinExistence type="predicted"/>
<name>A0AA95KRZ6_9GAMM</name>
<accession>A0AA95KRZ6</accession>
<dbReference type="KEGG" id="tput:QJT81_08005"/>
<gene>
    <name evidence="1" type="ORF">QJT81_08005</name>
</gene>
<dbReference type="Proteomes" id="UP001301326">
    <property type="component" value="Chromosome"/>
</dbReference>
<dbReference type="AlphaFoldDB" id="A0AA95KRZ6"/>
<protein>
    <submittedName>
        <fullName evidence="1">Uncharacterized protein</fullName>
    </submittedName>
</protein>
<evidence type="ECO:0000313" key="1">
    <source>
        <dbReference type="EMBL" id="WGZ95913.1"/>
    </source>
</evidence>
<reference evidence="1" key="1">
    <citation type="journal article" date="2023" name="Int. J. Mol. Sci.">
        <title>Metagenomics Revealed a New Genus 'Candidatus Thiocaldithrix dubininis' gen. nov., sp. nov. and a New Species 'Candidatus Thiothrix putei' sp. nov. in the Family Thiotrichaceae, Some Members of Which Have Traits of Both Na+- and H+-Motive Energetics.</title>
        <authorList>
            <person name="Ravin N.V."/>
            <person name="Muntyan M.S."/>
            <person name="Smolyakov D.D."/>
            <person name="Rudenko T.S."/>
            <person name="Beletsky A.V."/>
            <person name="Mardanov A.V."/>
            <person name="Grabovich M.Y."/>
        </authorList>
    </citation>
    <scope>NUCLEOTIDE SEQUENCE</scope>
    <source>
        <strain evidence="1">GKL-02</strain>
    </source>
</reference>
<organism evidence="1">
    <name type="scientific">Candidatus Thiothrix putei</name>
    <dbReference type="NCBI Taxonomy" id="3080811"/>
    <lineage>
        <taxon>Bacteria</taxon>
        <taxon>Pseudomonadati</taxon>
        <taxon>Pseudomonadota</taxon>
        <taxon>Gammaproteobacteria</taxon>
        <taxon>Thiotrichales</taxon>
        <taxon>Thiotrichaceae</taxon>
        <taxon>Thiothrix</taxon>
    </lineage>
</organism>
<reference evidence="1" key="2">
    <citation type="submission" date="2023-04" db="EMBL/GenBank/DDBJ databases">
        <authorList>
            <person name="Beletskiy A.V."/>
            <person name="Mardanov A.V."/>
            <person name="Ravin N.V."/>
        </authorList>
    </citation>
    <scope>NUCLEOTIDE SEQUENCE</scope>
    <source>
        <strain evidence="1">GKL-02</strain>
    </source>
</reference>
<dbReference type="EMBL" id="CP124756">
    <property type="protein sequence ID" value="WGZ95913.1"/>
    <property type="molecule type" value="Genomic_DNA"/>
</dbReference>
<sequence>MLPSPLAGEGLGMGDKAQPFDDNLLIHGDNLLALKALEQQYAGKVKNARNARNGSEPSLLLGKKWQIRNTHAKTF</sequence>